<proteinExistence type="predicted"/>
<evidence type="ECO:0000313" key="1">
    <source>
        <dbReference type="Proteomes" id="UP000095282"/>
    </source>
</evidence>
<dbReference type="SUPFAM" id="SSF63411">
    <property type="entry name" value="LuxS/MPP-like metallohydrolase"/>
    <property type="match status" value="1"/>
</dbReference>
<sequence length="177" mass="19438">MCYENQTRTNAFWSQKESEKLVSKSAVAAEVKTTASPLRAKLSNGLQVVLQDNGGAVSQLVSLSSRENPSAASGGQMNSFNAEYALSILGQVASCPAFKPWEIEDVLPTIRADLTRKTPHGIVFEDIYRAAFRSDSLGHSLYAQKNEIGGFGSEEMKEFAKKHFVNGRPKISFLEEF</sequence>
<dbReference type="Gene3D" id="3.30.830.10">
    <property type="entry name" value="Metalloenzyme, LuxS/M16 peptidase-like"/>
    <property type="match status" value="1"/>
</dbReference>
<dbReference type="AlphaFoldDB" id="A0A1I7UYZ9"/>
<accession>A0A1I7UYZ9</accession>
<name>A0A1I7UYZ9_9PELO</name>
<dbReference type="InterPro" id="IPR011249">
    <property type="entry name" value="Metalloenz_LuxS/M16"/>
</dbReference>
<dbReference type="STRING" id="1561998.A0A1I7UYZ9"/>
<protein>
    <submittedName>
        <fullName evidence="2">SWIB domain-containing protein</fullName>
    </submittedName>
</protein>
<dbReference type="Proteomes" id="UP000095282">
    <property type="component" value="Unplaced"/>
</dbReference>
<dbReference type="GO" id="GO:0046872">
    <property type="term" value="F:metal ion binding"/>
    <property type="evidence" value="ECO:0007669"/>
    <property type="project" value="InterPro"/>
</dbReference>
<dbReference type="WBParaSite" id="Csp11.Scaffold630.g20753.t1">
    <property type="protein sequence ID" value="Csp11.Scaffold630.g20753.t1"/>
    <property type="gene ID" value="Csp11.Scaffold630.g20753"/>
</dbReference>
<organism evidence="1 2">
    <name type="scientific">Caenorhabditis tropicalis</name>
    <dbReference type="NCBI Taxonomy" id="1561998"/>
    <lineage>
        <taxon>Eukaryota</taxon>
        <taxon>Metazoa</taxon>
        <taxon>Ecdysozoa</taxon>
        <taxon>Nematoda</taxon>
        <taxon>Chromadorea</taxon>
        <taxon>Rhabditida</taxon>
        <taxon>Rhabditina</taxon>
        <taxon>Rhabditomorpha</taxon>
        <taxon>Rhabditoidea</taxon>
        <taxon>Rhabditidae</taxon>
        <taxon>Peloderinae</taxon>
        <taxon>Caenorhabditis</taxon>
    </lineage>
</organism>
<evidence type="ECO:0000313" key="2">
    <source>
        <dbReference type="WBParaSite" id="Csp11.Scaffold630.g20753.t1"/>
    </source>
</evidence>
<keyword evidence="1" id="KW-1185">Reference proteome</keyword>
<reference evidence="2" key="1">
    <citation type="submission" date="2016-11" db="UniProtKB">
        <authorList>
            <consortium name="WormBaseParasite"/>
        </authorList>
    </citation>
    <scope>IDENTIFICATION</scope>
</reference>
<dbReference type="eggNOG" id="KOG2583">
    <property type="taxonomic scope" value="Eukaryota"/>
</dbReference>